<protein>
    <submittedName>
        <fullName evidence="1">Uncharacterized protein</fullName>
    </submittedName>
</protein>
<dbReference type="Proteomes" id="UP000186058">
    <property type="component" value="Unassembled WGS sequence"/>
</dbReference>
<keyword evidence="2" id="KW-1185">Reference proteome</keyword>
<name>A0ABX3EKD2_9BACL</name>
<proteinExistence type="predicted"/>
<reference evidence="1 2" key="1">
    <citation type="submission" date="2016-03" db="EMBL/GenBank/DDBJ databases">
        <authorList>
            <person name="Sant'Anna F.H."/>
            <person name="Ambrosini A."/>
            <person name="Souza R."/>
            <person name="Bach E."/>
            <person name="Fernandes G."/>
            <person name="Balsanelli E."/>
            <person name="Baura V.A."/>
            <person name="Souza E.M."/>
            <person name="Passaglia L."/>
        </authorList>
    </citation>
    <scope>NUCLEOTIDE SEQUENCE [LARGE SCALE GENOMIC DNA]</scope>
    <source>
        <strain evidence="1 2">P26E</strain>
    </source>
</reference>
<gene>
    <name evidence="1" type="ORF">A3844_18265</name>
</gene>
<evidence type="ECO:0000313" key="1">
    <source>
        <dbReference type="EMBL" id="OKP84892.1"/>
    </source>
</evidence>
<organism evidence="1 2">
    <name type="scientific">Paenibacillus helianthi</name>
    <dbReference type="NCBI Taxonomy" id="1349432"/>
    <lineage>
        <taxon>Bacteria</taxon>
        <taxon>Bacillati</taxon>
        <taxon>Bacillota</taxon>
        <taxon>Bacilli</taxon>
        <taxon>Bacillales</taxon>
        <taxon>Paenibacillaceae</taxon>
        <taxon>Paenibacillus</taxon>
    </lineage>
</organism>
<evidence type="ECO:0000313" key="2">
    <source>
        <dbReference type="Proteomes" id="UP000186058"/>
    </source>
</evidence>
<accession>A0ABX3EKD2</accession>
<comment type="caution">
    <text evidence="1">The sequence shown here is derived from an EMBL/GenBank/DDBJ whole genome shotgun (WGS) entry which is preliminary data.</text>
</comment>
<dbReference type="EMBL" id="LVWI01000049">
    <property type="protein sequence ID" value="OKP84892.1"/>
    <property type="molecule type" value="Genomic_DNA"/>
</dbReference>
<sequence length="67" mass="7487">MVIYIPNGDEDDQTAQAAEGNLFNFCGAGTKMIPMCKKKESFRISEYTTAPMHFSPLIRKGSARSRK</sequence>